<keyword evidence="1" id="KW-0472">Membrane</keyword>
<keyword evidence="3" id="KW-1185">Reference proteome</keyword>
<feature type="transmembrane region" description="Helical" evidence="1">
    <location>
        <begin position="145"/>
        <end position="165"/>
    </location>
</feature>
<feature type="transmembrane region" description="Helical" evidence="1">
    <location>
        <begin position="122"/>
        <end position="139"/>
    </location>
</feature>
<feature type="transmembrane region" description="Helical" evidence="1">
    <location>
        <begin position="285"/>
        <end position="305"/>
    </location>
</feature>
<gene>
    <name evidence="2" type="ORF">H4O21_19305</name>
</gene>
<evidence type="ECO:0000313" key="3">
    <source>
        <dbReference type="Proteomes" id="UP000565262"/>
    </source>
</evidence>
<proteinExistence type="predicted"/>
<keyword evidence="1" id="KW-1133">Transmembrane helix</keyword>
<feature type="transmembrane region" description="Helical" evidence="1">
    <location>
        <begin position="351"/>
        <end position="372"/>
    </location>
</feature>
<dbReference type="EMBL" id="JACJFM010000034">
    <property type="protein sequence ID" value="MBB1488759.1"/>
    <property type="molecule type" value="Genomic_DNA"/>
</dbReference>
<organism evidence="2 3">
    <name type="scientific">Oceanospirillum sediminis</name>
    <dbReference type="NCBI Taxonomy" id="2760088"/>
    <lineage>
        <taxon>Bacteria</taxon>
        <taxon>Pseudomonadati</taxon>
        <taxon>Pseudomonadota</taxon>
        <taxon>Gammaproteobacteria</taxon>
        <taxon>Oceanospirillales</taxon>
        <taxon>Oceanospirillaceae</taxon>
        <taxon>Oceanospirillum</taxon>
    </lineage>
</organism>
<feature type="transmembrane region" description="Helical" evidence="1">
    <location>
        <begin position="59"/>
        <end position="78"/>
    </location>
</feature>
<keyword evidence="1" id="KW-0812">Transmembrane</keyword>
<feature type="transmembrane region" description="Helical" evidence="1">
    <location>
        <begin position="186"/>
        <end position="207"/>
    </location>
</feature>
<feature type="transmembrane region" description="Helical" evidence="1">
    <location>
        <begin position="219"/>
        <end position="239"/>
    </location>
</feature>
<protein>
    <recommendedName>
        <fullName evidence="4">DUF4153 domain-containing protein</fullName>
    </recommendedName>
</protein>
<evidence type="ECO:0008006" key="4">
    <source>
        <dbReference type="Google" id="ProtNLM"/>
    </source>
</evidence>
<reference evidence="2 3" key="1">
    <citation type="submission" date="2020-08" db="EMBL/GenBank/DDBJ databases">
        <title>Oceanospirillum sp. nov. isolated from marine sediment.</title>
        <authorList>
            <person name="Ji X."/>
        </authorList>
    </citation>
    <scope>NUCLEOTIDE SEQUENCE [LARGE SCALE GENOMIC DNA]</scope>
    <source>
        <strain evidence="2 3">D5</strain>
    </source>
</reference>
<accession>A0A839IWD0</accession>
<feature type="transmembrane region" description="Helical" evidence="1">
    <location>
        <begin position="251"/>
        <end position="273"/>
    </location>
</feature>
<evidence type="ECO:0000313" key="2">
    <source>
        <dbReference type="EMBL" id="MBB1488759.1"/>
    </source>
</evidence>
<sequence>MSKNLIIDHLDQPETLEALYRQSPDEFYPMLQQAMEKKVDSETLKVWHARLTYSAPETVAKISIVTLVLLCLATGFFTKIPAFFSVEDEWFYPRFMPLIVVYALTAYFLLSTTVKSKIKTTILAAIAGGTVVAFALPDSSDSDSVTMALIHLPLASLSLLALSFMSDRWQSTKERLNFIRYIGEMGIYTALILLGGMVLTGITLSLFDLIGLSIERWYTDYIVVLGLVSAPIVATYLFDTVQNRQSKFAPILSNVFSPLFLITVLAYLVATFYQGRSPYTDREFLILFNGLLLIILALTIFSISGKKQRPGVQLSDYINVSLVSATLFVNVIALSAIIFRWAEYGITLNRLVVTGANLLIFAHLILLLRQYIRHLRQGEGIDNLEAIIGKYLPVYTGWSLIVVVILPLIFQFR</sequence>
<feature type="transmembrane region" description="Helical" evidence="1">
    <location>
        <begin position="317"/>
        <end position="339"/>
    </location>
</feature>
<feature type="transmembrane region" description="Helical" evidence="1">
    <location>
        <begin position="90"/>
        <end position="110"/>
    </location>
</feature>
<evidence type="ECO:0000256" key="1">
    <source>
        <dbReference type="SAM" id="Phobius"/>
    </source>
</evidence>
<comment type="caution">
    <text evidence="2">The sequence shown here is derived from an EMBL/GenBank/DDBJ whole genome shotgun (WGS) entry which is preliminary data.</text>
</comment>
<dbReference type="Proteomes" id="UP000565262">
    <property type="component" value="Unassembled WGS sequence"/>
</dbReference>
<feature type="transmembrane region" description="Helical" evidence="1">
    <location>
        <begin position="392"/>
        <end position="410"/>
    </location>
</feature>
<dbReference type="RefSeq" id="WP_182810527.1">
    <property type="nucleotide sequence ID" value="NZ_JACJFM010000034.1"/>
</dbReference>
<dbReference type="AlphaFoldDB" id="A0A839IWD0"/>
<name>A0A839IWD0_9GAMM</name>